<reference evidence="4" key="1">
    <citation type="submission" date="2009-09" db="EMBL/GenBank/DDBJ databases">
        <title>The complete genome of Kribbella flavida DSM 17836.</title>
        <authorList>
            <consortium name="US DOE Joint Genome Institute (JGI-PGF)"/>
            <person name="Lucas S."/>
            <person name="Copeland A."/>
            <person name="Lapidus A."/>
            <person name="Glavina del Rio T."/>
            <person name="Dalin E."/>
            <person name="Tice H."/>
            <person name="Bruce D."/>
            <person name="Goodwin L."/>
            <person name="Pitluck S."/>
            <person name="Kyrpides N."/>
            <person name="Mavromatis K."/>
            <person name="Ivanova N."/>
            <person name="Saunders E."/>
            <person name="Brettin T."/>
            <person name="Detter J.C."/>
            <person name="Han C."/>
            <person name="Larimer F."/>
            <person name="Land M."/>
            <person name="Hauser L."/>
            <person name="Markowitz V."/>
            <person name="Cheng J.-F."/>
            <person name="Hugenholtz P."/>
            <person name="Woyke T."/>
            <person name="Wu D."/>
            <person name="Pukall R."/>
            <person name="Klenk H.-P."/>
            <person name="Eisen J.A."/>
        </authorList>
    </citation>
    <scope>NUCLEOTIDE SEQUENCE [LARGE SCALE GENOMIC DNA]</scope>
    <source>
        <strain evidence="4">DSM 17836 / JCM 10339 / NBRC 14399</strain>
    </source>
</reference>
<proteinExistence type="predicted"/>
<dbReference type="Gene3D" id="2.40.37.20">
    <property type="entry name" value="D-serine dehydratase-like domain"/>
    <property type="match status" value="1"/>
</dbReference>
<gene>
    <name evidence="3" type="ordered locus">Kfla_6163</name>
</gene>
<dbReference type="SUPFAM" id="SSF51419">
    <property type="entry name" value="PLP-binding barrel"/>
    <property type="match status" value="1"/>
</dbReference>
<dbReference type="HOGENOM" id="CLU_031639_3_0_11"/>
<dbReference type="InterPro" id="IPR042208">
    <property type="entry name" value="D-ser_dehydrat-like_sf"/>
</dbReference>
<evidence type="ECO:0000313" key="3">
    <source>
        <dbReference type="EMBL" id="ADB35166.1"/>
    </source>
</evidence>
<feature type="domain" description="D-serine dehydratase-like" evidence="2">
    <location>
        <begin position="331"/>
        <end position="430"/>
    </location>
</feature>
<dbReference type="PANTHER" id="PTHR28004">
    <property type="entry name" value="ZGC:162816-RELATED"/>
    <property type="match status" value="1"/>
</dbReference>
<dbReference type="KEGG" id="kfl:Kfla_6163"/>
<evidence type="ECO:0000313" key="4">
    <source>
        <dbReference type="Proteomes" id="UP000007967"/>
    </source>
</evidence>
<dbReference type="Gene3D" id="3.20.20.10">
    <property type="entry name" value="Alanine racemase"/>
    <property type="match status" value="1"/>
</dbReference>
<dbReference type="InterPro" id="IPR029066">
    <property type="entry name" value="PLP-binding_barrel"/>
</dbReference>
<dbReference type="RefSeq" id="WP_012923719.1">
    <property type="nucleotide sequence ID" value="NC_013729.1"/>
</dbReference>
<sequence>MRNFQLRELGMPVPYDAATVAALADRQVTWQDKALPPAWWGRTVREIVAERPRLSELPTPLLTLSAAGMRHNLDAMARWCRDHGVDLAPHGKTTMAPTLWAAQLDAGAWAITLANTFQLGVARAFGVRRVMVANSVISPLQLRWIADQLAADETFEVMVWADSVRTVEQLEAARAPYVDPGARPLDVLVEIGGANGRTGARDADTALAVADAIGRSSTLRLAGVAGYEGAIAHGADEAGLEHVRAYLRELAGVHTRLQKDGRYDDGLVPVVSAGGSAYFEQVAEVLAPLGRSGARVVLRSGAYITHDDGYYRQVSPLGSAPRTDGERLVTAMHGWVRITSQPEPGLAIFDAGKRDLPYDEGLPEPQLLRPRREGESPVPLTGMTVSKLNDQHGFLRFDGDAPVVVGDELRVGLSHPCTAFDKWGLIPVIDDPDGADPVVVDLVRTFF</sequence>
<dbReference type="Pfam" id="PF14031">
    <property type="entry name" value="D-ser_dehydrat"/>
    <property type="match status" value="1"/>
</dbReference>
<dbReference type="PANTHER" id="PTHR28004:SF8">
    <property type="entry name" value="D-SERINE DEAMINASE"/>
    <property type="match status" value="1"/>
</dbReference>
<evidence type="ECO:0000256" key="1">
    <source>
        <dbReference type="SAM" id="MobiDB-lite"/>
    </source>
</evidence>
<dbReference type="eggNOG" id="COG3616">
    <property type="taxonomic scope" value="Bacteria"/>
</dbReference>
<dbReference type="STRING" id="479435.Kfla_6163"/>
<dbReference type="Proteomes" id="UP000007967">
    <property type="component" value="Chromosome"/>
</dbReference>
<dbReference type="EMBL" id="CP001736">
    <property type="protein sequence ID" value="ADB35166.1"/>
    <property type="molecule type" value="Genomic_DNA"/>
</dbReference>
<organism evidence="3 4">
    <name type="scientific">Kribbella flavida (strain DSM 17836 / JCM 10339 / NBRC 14399)</name>
    <dbReference type="NCBI Taxonomy" id="479435"/>
    <lineage>
        <taxon>Bacteria</taxon>
        <taxon>Bacillati</taxon>
        <taxon>Actinomycetota</taxon>
        <taxon>Actinomycetes</taxon>
        <taxon>Propionibacteriales</taxon>
        <taxon>Kribbellaceae</taxon>
        <taxon>Kribbella</taxon>
    </lineage>
</organism>
<evidence type="ECO:0000259" key="2">
    <source>
        <dbReference type="SMART" id="SM01119"/>
    </source>
</evidence>
<feature type="region of interest" description="Disordered" evidence="1">
    <location>
        <begin position="360"/>
        <end position="379"/>
    </location>
</feature>
<dbReference type="InterPro" id="IPR026956">
    <property type="entry name" value="D-ser_dehydrat-like_dom"/>
</dbReference>
<dbReference type="InterPro" id="IPR051466">
    <property type="entry name" value="D-amino_acid_metab_enzyme"/>
</dbReference>
<accession>D2PUB5</accession>
<keyword evidence="4" id="KW-1185">Reference proteome</keyword>
<dbReference type="SMART" id="SM01119">
    <property type="entry name" value="D-ser_dehydrat"/>
    <property type="match status" value="1"/>
</dbReference>
<dbReference type="AlphaFoldDB" id="D2PUB5"/>
<protein>
    <submittedName>
        <fullName evidence="3">D-serine deaminase</fullName>
    </submittedName>
</protein>
<name>D2PUB5_KRIFD</name>
<reference evidence="3 4" key="2">
    <citation type="journal article" date="2010" name="Stand. Genomic Sci.">
        <title>Complete genome sequence of Kribbella flavida type strain (IFO 14399).</title>
        <authorList>
            <person name="Pukall R."/>
            <person name="Lapidus A."/>
            <person name="Glavina Del Rio T."/>
            <person name="Copeland A."/>
            <person name="Tice H."/>
            <person name="Cheng J.-F."/>
            <person name="Lucas S."/>
            <person name="Chen F."/>
            <person name="Nolan M."/>
            <person name="LaButti K."/>
            <person name="Pati A."/>
            <person name="Ivanova N."/>
            <person name="Mavrommatis K."/>
            <person name="Mikhailova N."/>
            <person name="Pitluck S."/>
            <person name="Bruce D."/>
            <person name="Goodwin L."/>
            <person name="Land M."/>
            <person name="Hauser L."/>
            <person name="Chang Y.-J."/>
            <person name="Jeffries C.D."/>
            <person name="Chen A."/>
            <person name="Palaniappan K."/>
            <person name="Chain P."/>
            <person name="Rohde M."/>
            <person name="Goeker M."/>
            <person name="Bristow J."/>
            <person name="Eisen J.A."/>
            <person name="Markowitz V."/>
            <person name="Hugenholtz P."/>
            <person name="Kyrpides N.C."/>
            <person name="Klenk H.-P."/>
            <person name="Brettin T."/>
        </authorList>
    </citation>
    <scope>NUCLEOTIDE SEQUENCE [LARGE SCALE GENOMIC DNA]</scope>
    <source>
        <strain evidence="4">DSM 17836 / JCM 10339 / NBRC 14399</strain>
    </source>
</reference>